<organism evidence="6 7">
    <name type="scientific">Mesorhizobium waimense</name>
    <dbReference type="NCBI Taxonomy" id="1300307"/>
    <lineage>
        <taxon>Bacteria</taxon>
        <taxon>Pseudomonadati</taxon>
        <taxon>Pseudomonadota</taxon>
        <taxon>Alphaproteobacteria</taxon>
        <taxon>Hyphomicrobiales</taxon>
        <taxon>Phyllobacteriaceae</taxon>
        <taxon>Mesorhizobium</taxon>
    </lineage>
</organism>
<keyword evidence="2" id="KW-0805">Transcription regulation</keyword>
<feature type="domain" description="HTH lysR-type" evidence="5">
    <location>
        <begin position="5"/>
        <end position="62"/>
    </location>
</feature>
<dbReference type="RefSeq" id="WP_425374576.1">
    <property type="nucleotide sequence ID" value="NZ_QZWZ01000043.1"/>
</dbReference>
<name>A0A3A5K9T5_9HYPH</name>
<protein>
    <submittedName>
        <fullName evidence="6">LysR family transcriptional regulator</fullName>
    </submittedName>
</protein>
<dbReference type="PROSITE" id="PS50931">
    <property type="entry name" value="HTH_LYSR"/>
    <property type="match status" value="1"/>
</dbReference>
<dbReference type="EMBL" id="QZWZ01000043">
    <property type="protein sequence ID" value="RJT29441.1"/>
    <property type="molecule type" value="Genomic_DNA"/>
</dbReference>
<evidence type="ECO:0000256" key="1">
    <source>
        <dbReference type="ARBA" id="ARBA00009437"/>
    </source>
</evidence>
<comment type="caution">
    <text evidence="6">The sequence shown here is derived from an EMBL/GenBank/DDBJ whole genome shotgun (WGS) entry which is preliminary data.</text>
</comment>
<dbReference type="GO" id="GO:0003677">
    <property type="term" value="F:DNA binding"/>
    <property type="evidence" value="ECO:0007669"/>
    <property type="project" value="UniProtKB-KW"/>
</dbReference>
<dbReference type="GO" id="GO:0032993">
    <property type="term" value="C:protein-DNA complex"/>
    <property type="evidence" value="ECO:0007669"/>
    <property type="project" value="TreeGrafter"/>
</dbReference>
<evidence type="ECO:0000259" key="5">
    <source>
        <dbReference type="PROSITE" id="PS50931"/>
    </source>
</evidence>
<keyword evidence="7" id="KW-1185">Reference proteome</keyword>
<evidence type="ECO:0000313" key="7">
    <source>
        <dbReference type="Proteomes" id="UP000272706"/>
    </source>
</evidence>
<gene>
    <name evidence="6" type="ORF">D3227_32295</name>
</gene>
<dbReference type="AlphaFoldDB" id="A0A3A5K9T5"/>
<dbReference type="InterPro" id="IPR036390">
    <property type="entry name" value="WH_DNA-bd_sf"/>
</dbReference>
<dbReference type="Proteomes" id="UP000272706">
    <property type="component" value="Unassembled WGS sequence"/>
</dbReference>
<evidence type="ECO:0000256" key="4">
    <source>
        <dbReference type="ARBA" id="ARBA00023163"/>
    </source>
</evidence>
<sequence>MRRRVQLIALDCIIVIAEEGSFLGASRRLGIHHSALSQRVRDLEHSLGTTLFQRRPVGVRPTPAGARLLGSLRRVLTDLDSTLAMVGSAREGQARGSLTNFEAPAPATEFLDAITEVIRSRPDLSLRLMARNAS</sequence>
<dbReference type="InterPro" id="IPR000847">
    <property type="entry name" value="LysR_HTH_N"/>
</dbReference>
<dbReference type="GO" id="GO:0003700">
    <property type="term" value="F:DNA-binding transcription factor activity"/>
    <property type="evidence" value="ECO:0007669"/>
    <property type="project" value="InterPro"/>
</dbReference>
<accession>A0A3A5K9T5</accession>
<dbReference type="PANTHER" id="PTHR30346:SF28">
    <property type="entry name" value="HTH-TYPE TRANSCRIPTIONAL REGULATOR CYNR"/>
    <property type="match status" value="1"/>
</dbReference>
<dbReference type="PANTHER" id="PTHR30346">
    <property type="entry name" value="TRANSCRIPTIONAL DUAL REGULATOR HCAR-RELATED"/>
    <property type="match status" value="1"/>
</dbReference>
<keyword evidence="3" id="KW-0238">DNA-binding</keyword>
<comment type="similarity">
    <text evidence="1">Belongs to the LysR transcriptional regulatory family.</text>
</comment>
<evidence type="ECO:0000256" key="3">
    <source>
        <dbReference type="ARBA" id="ARBA00023125"/>
    </source>
</evidence>
<dbReference type="Pfam" id="PF00126">
    <property type="entry name" value="HTH_1"/>
    <property type="match status" value="1"/>
</dbReference>
<dbReference type="Gene3D" id="1.10.10.10">
    <property type="entry name" value="Winged helix-like DNA-binding domain superfamily/Winged helix DNA-binding domain"/>
    <property type="match status" value="1"/>
</dbReference>
<dbReference type="InterPro" id="IPR036388">
    <property type="entry name" value="WH-like_DNA-bd_sf"/>
</dbReference>
<keyword evidence="4" id="KW-0804">Transcription</keyword>
<dbReference type="SUPFAM" id="SSF46785">
    <property type="entry name" value="Winged helix' DNA-binding domain"/>
    <property type="match status" value="1"/>
</dbReference>
<evidence type="ECO:0000313" key="6">
    <source>
        <dbReference type="EMBL" id="RJT29441.1"/>
    </source>
</evidence>
<evidence type="ECO:0000256" key="2">
    <source>
        <dbReference type="ARBA" id="ARBA00023015"/>
    </source>
</evidence>
<proteinExistence type="inferred from homology"/>
<reference evidence="6 7" key="1">
    <citation type="submission" date="2018-09" db="EMBL/GenBank/DDBJ databases">
        <title>Mesorhizobium carmichaelinearum sp. nov. isolated from Carmichaelinea spp. root nodules in New Zealand.</title>
        <authorList>
            <person name="De Meyer S.E."/>
        </authorList>
    </citation>
    <scope>NUCLEOTIDE SEQUENCE [LARGE SCALE GENOMIC DNA]</scope>
    <source>
        <strain evidence="6 7">ICMP19557</strain>
    </source>
</reference>